<dbReference type="InterPro" id="IPR036259">
    <property type="entry name" value="MFS_trans_sf"/>
</dbReference>
<feature type="transmembrane region" description="Helical" evidence="9">
    <location>
        <begin position="432"/>
        <end position="453"/>
    </location>
</feature>
<evidence type="ECO:0000256" key="5">
    <source>
        <dbReference type="ARBA" id="ARBA00022989"/>
    </source>
</evidence>
<dbReference type="FunFam" id="1.20.1250.20:FF:000474">
    <property type="entry name" value="Sugar transporter, putative"/>
    <property type="match status" value="1"/>
</dbReference>
<evidence type="ECO:0000256" key="3">
    <source>
        <dbReference type="ARBA" id="ARBA00022448"/>
    </source>
</evidence>
<keyword evidence="3" id="KW-0813">Transport</keyword>
<keyword evidence="4 9" id="KW-0812">Transmembrane</keyword>
<feature type="transmembrane region" description="Helical" evidence="9">
    <location>
        <begin position="312"/>
        <end position="331"/>
    </location>
</feature>
<dbReference type="SUPFAM" id="SSF103473">
    <property type="entry name" value="MFS general substrate transporter"/>
    <property type="match status" value="1"/>
</dbReference>
<dbReference type="GO" id="GO:0016020">
    <property type="term" value="C:membrane"/>
    <property type="evidence" value="ECO:0007669"/>
    <property type="project" value="UniProtKB-SubCell"/>
</dbReference>
<keyword evidence="5 9" id="KW-1133">Transmembrane helix</keyword>
<feature type="transmembrane region" description="Helical" evidence="9">
    <location>
        <begin position="596"/>
        <end position="614"/>
    </location>
</feature>
<evidence type="ECO:0000313" key="11">
    <source>
        <dbReference type="EMBL" id="PWN20908.1"/>
    </source>
</evidence>
<feature type="transmembrane region" description="Helical" evidence="9">
    <location>
        <begin position="343"/>
        <end position="362"/>
    </location>
</feature>
<feature type="transmembrane region" description="Helical" evidence="9">
    <location>
        <begin position="496"/>
        <end position="518"/>
    </location>
</feature>
<keyword evidence="12" id="KW-1185">Reference proteome</keyword>
<feature type="transmembrane region" description="Helical" evidence="9">
    <location>
        <begin position="248"/>
        <end position="268"/>
    </location>
</feature>
<comment type="similarity">
    <text evidence="2">Belongs to the major facilitator superfamily. Sugar transporter (TC 2.A.1.1) family.</text>
</comment>
<dbReference type="GeneID" id="37014090"/>
<feature type="transmembrane region" description="Helical" evidence="9">
    <location>
        <begin position="564"/>
        <end position="584"/>
    </location>
</feature>
<evidence type="ECO:0000259" key="10">
    <source>
        <dbReference type="PROSITE" id="PS50850"/>
    </source>
</evidence>
<dbReference type="PRINTS" id="PR00171">
    <property type="entry name" value="SUGRTRNSPORT"/>
</dbReference>
<dbReference type="InterPro" id="IPR050814">
    <property type="entry name" value="Myo-inositol_Transporter"/>
</dbReference>
<evidence type="ECO:0000256" key="2">
    <source>
        <dbReference type="ARBA" id="ARBA00010992"/>
    </source>
</evidence>
<organism evidence="11 12">
    <name type="scientific">Pseudomicrostroma glucosiphilum</name>
    <dbReference type="NCBI Taxonomy" id="1684307"/>
    <lineage>
        <taxon>Eukaryota</taxon>
        <taxon>Fungi</taxon>
        <taxon>Dikarya</taxon>
        <taxon>Basidiomycota</taxon>
        <taxon>Ustilaginomycotina</taxon>
        <taxon>Exobasidiomycetes</taxon>
        <taxon>Microstromatales</taxon>
        <taxon>Microstromatales incertae sedis</taxon>
        <taxon>Pseudomicrostroma</taxon>
    </lineage>
</organism>
<evidence type="ECO:0000256" key="7">
    <source>
        <dbReference type="ARBA" id="ARBA00049119"/>
    </source>
</evidence>
<proteinExistence type="inferred from homology"/>
<comment type="catalytic activity">
    <reaction evidence="7">
        <text>myo-inositol(out) + H(+)(out) = myo-inositol(in) + H(+)(in)</text>
        <dbReference type="Rhea" id="RHEA:60364"/>
        <dbReference type="ChEBI" id="CHEBI:15378"/>
        <dbReference type="ChEBI" id="CHEBI:17268"/>
    </reaction>
</comment>
<dbReference type="Pfam" id="PF00083">
    <property type="entry name" value="Sugar_tr"/>
    <property type="match status" value="1"/>
</dbReference>
<dbReference type="OrthoDB" id="5290825at2759"/>
<name>A0A316U7U7_9BASI</name>
<dbReference type="GO" id="GO:0022857">
    <property type="term" value="F:transmembrane transporter activity"/>
    <property type="evidence" value="ECO:0007669"/>
    <property type="project" value="InterPro"/>
</dbReference>
<accession>A0A316U7U7</accession>
<evidence type="ECO:0000256" key="1">
    <source>
        <dbReference type="ARBA" id="ARBA00004141"/>
    </source>
</evidence>
<feature type="transmembrane region" description="Helical" evidence="9">
    <location>
        <begin position="217"/>
        <end position="236"/>
    </location>
</feature>
<dbReference type="Gene3D" id="1.20.1250.20">
    <property type="entry name" value="MFS general substrate transporter like domains"/>
    <property type="match status" value="1"/>
</dbReference>
<dbReference type="EMBL" id="KZ819326">
    <property type="protein sequence ID" value="PWN20908.1"/>
    <property type="molecule type" value="Genomic_DNA"/>
</dbReference>
<dbReference type="NCBIfam" id="TIGR00879">
    <property type="entry name" value="SP"/>
    <property type="match status" value="1"/>
</dbReference>
<reference evidence="11 12" key="1">
    <citation type="journal article" date="2018" name="Mol. Biol. Evol.">
        <title>Broad Genomic Sampling Reveals a Smut Pathogenic Ancestry of the Fungal Clade Ustilaginomycotina.</title>
        <authorList>
            <person name="Kijpornyongpan T."/>
            <person name="Mondo S.J."/>
            <person name="Barry K."/>
            <person name="Sandor L."/>
            <person name="Lee J."/>
            <person name="Lipzen A."/>
            <person name="Pangilinan J."/>
            <person name="LaButti K."/>
            <person name="Hainaut M."/>
            <person name="Henrissat B."/>
            <person name="Grigoriev I.V."/>
            <person name="Spatafora J.W."/>
            <person name="Aime M.C."/>
        </authorList>
    </citation>
    <scope>NUCLEOTIDE SEQUENCE [LARGE SCALE GENOMIC DNA]</scope>
    <source>
        <strain evidence="11 12">MCA 4718</strain>
    </source>
</reference>
<dbReference type="GO" id="GO:0015798">
    <property type="term" value="P:myo-inositol transport"/>
    <property type="evidence" value="ECO:0007669"/>
    <property type="project" value="UniProtKB-ARBA"/>
</dbReference>
<dbReference type="PANTHER" id="PTHR48020">
    <property type="entry name" value="PROTON MYO-INOSITOL COTRANSPORTER"/>
    <property type="match status" value="1"/>
</dbReference>
<dbReference type="RefSeq" id="XP_025348068.1">
    <property type="nucleotide sequence ID" value="XM_025492356.1"/>
</dbReference>
<evidence type="ECO:0000256" key="9">
    <source>
        <dbReference type="SAM" id="Phobius"/>
    </source>
</evidence>
<evidence type="ECO:0000313" key="12">
    <source>
        <dbReference type="Proteomes" id="UP000245942"/>
    </source>
</evidence>
<dbReference type="PANTHER" id="PTHR48020:SF25">
    <property type="entry name" value="SUGAR TRANSPORTER, PUTATIVE (AFU_ORTHOLOGUE AFUA_7G05830)-RELATED"/>
    <property type="match status" value="1"/>
</dbReference>
<keyword evidence="6 9" id="KW-0472">Membrane</keyword>
<dbReference type="InterPro" id="IPR005828">
    <property type="entry name" value="MFS_sugar_transport-like"/>
</dbReference>
<evidence type="ECO:0000256" key="4">
    <source>
        <dbReference type="ARBA" id="ARBA00022692"/>
    </source>
</evidence>
<evidence type="ECO:0000256" key="6">
    <source>
        <dbReference type="ARBA" id="ARBA00023136"/>
    </source>
</evidence>
<sequence length="681" mass="75081">MDEKASASPHAAPPLQGDFDDRENTINRSNSAENGSGDEHKHGEGGDLDGKKDKDGSGHTAYATKEAEGYPSPTGSEDAGMARKEGQLDQNVNINARIANPLEGLSRQEVCAGAAEFCSRNGMEEYTSTMQKGALVAQSGLDFEGLDELDEEDKRVLRDEVSHKWRHPGKLYAMTILCSMAAATQGWDETAINGALLVFPEQFGIGSGSDRDSWLQGLLGSAPYIGCAFLGCWLTIPLNHYFGRRGSIFFAATLSALTCVWQGLTSSWQHMFVARLMLGLGIGPKSATVPVFAAECAPPLIRGALVMQWQTWTAFGIMMGYIADIALYYIPDTSAVTGLNWRLMLGAASIPAWIVMAQVWFVPESPRWLMKKGRYREALQSFIIYRNTELQACRDLYLAYVMLEEEKKWQTKKGLALWAELWTVPRNLRATIAATICMFGQQFCGVNVIAYYSSSILKNANFSNIQALLGSFGFGALNFVFATPAWFTIDTFGRRSLLLLTTPLMALFLVMTGCGFYAPAASSAQIGVVLTGIYLFAAVYSPGFGPVPFTYSAEASPLYIREIAMAYATAVLWFFNAVLAITYFRLSKAFTPAGSFFYYAAWNIILFCLVFLLLPETKSLSLEELDMVFGVPTHKHIAYQFRNASYNIRKNVLRQKGLEKERLYEIDPDMKRTAAPMGAAA</sequence>
<protein>
    <recommendedName>
        <fullName evidence="10">Major facilitator superfamily (MFS) profile domain-containing protein</fullName>
    </recommendedName>
</protein>
<dbReference type="InterPro" id="IPR003663">
    <property type="entry name" value="Sugar/inositol_transpt"/>
</dbReference>
<comment type="subcellular location">
    <subcellularLocation>
        <location evidence="1">Membrane</location>
        <topology evidence="1">Multi-pass membrane protein</topology>
    </subcellularLocation>
</comment>
<dbReference type="GO" id="GO:0015791">
    <property type="term" value="P:polyol transmembrane transport"/>
    <property type="evidence" value="ECO:0007669"/>
    <property type="project" value="UniProtKB-ARBA"/>
</dbReference>
<dbReference type="STRING" id="1684307.A0A316U7U7"/>
<feature type="compositionally biased region" description="Basic and acidic residues" evidence="8">
    <location>
        <begin position="37"/>
        <end position="57"/>
    </location>
</feature>
<feature type="transmembrane region" description="Helical" evidence="9">
    <location>
        <begin position="524"/>
        <end position="543"/>
    </location>
</feature>
<feature type="domain" description="Major facilitator superfamily (MFS) profile" evidence="10">
    <location>
        <begin position="174"/>
        <end position="618"/>
    </location>
</feature>
<evidence type="ECO:0000256" key="8">
    <source>
        <dbReference type="SAM" id="MobiDB-lite"/>
    </source>
</evidence>
<dbReference type="AlphaFoldDB" id="A0A316U7U7"/>
<gene>
    <name evidence="11" type="ORF">BCV69DRAFT_282420</name>
</gene>
<dbReference type="Proteomes" id="UP000245942">
    <property type="component" value="Unassembled WGS sequence"/>
</dbReference>
<feature type="region of interest" description="Disordered" evidence="8">
    <location>
        <begin position="1"/>
        <end position="81"/>
    </location>
</feature>
<dbReference type="PROSITE" id="PS50850">
    <property type="entry name" value="MFS"/>
    <property type="match status" value="1"/>
</dbReference>
<feature type="transmembrane region" description="Helical" evidence="9">
    <location>
        <begin position="465"/>
        <end position="489"/>
    </location>
</feature>
<dbReference type="InterPro" id="IPR020846">
    <property type="entry name" value="MFS_dom"/>
</dbReference>